<dbReference type="VEuPathDB" id="FungiDB:BO80DRAFT_449978"/>
<dbReference type="GeneID" id="37226643"/>
<organism evidence="2 3">
    <name type="scientific">Aspergillus ibericus CBS 121593</name>
    <dbReference type="NCBI Taxonomy" id="1448316"/>
    <lineage>
        <taxon>Eukaryota</taxon>
        <taxon>Fungi</taxon>
        <taxon>Dikarya</taxon>
        <taxon>Ascomycota</taxon>
        <taxon>Pezizomycotina</taxon>
        <taxon>Eurotiomycetes</taxon>
        <taxon>Eurotiomycetidae</taxon>
        <taxon>Eurotiales</taxon>
        <taxon>Aspergillaceae</taxon>
        <taxon>Aspergillus</taxon>
        <taxon>Aspergillus subgen. Circumdati</taxon>
    </lineage>
</organism>
<evidence type="ECO:0000313" key="3">
    <source>
        <dbReference type="Proteomes" id="UP000249402"/>
    </source>
</evidence>
<dbReference type="Proteomes" id="UP000249402">
    <property type="component" value="Unassembled WGS sequence"/>
</dbReference>
<keyword evidence="3" id="KW-1185">Reference proteome</keyword>
<evidence type="ECO:0000256" key="1">
    <source>
        <dbReference type="SAM" id="MobiDB-lite"/>
    </source>
</evidence>
<dbReference type="AlphaFoldDB" id="A0A395GKA0"/>
<proteinExistence type="predicted"/>
<name>A0A395GKA0_9EURO</name>
<feature type="compositionally biased region" description="Polar residues" evidence="1">
    <location>
        <begin position="153"/>
        <end position="168"/>
    </location>
</feature>
<feature type="region of interest" description="Disordered" evidence="1">
    <location>
        <begin position="135"/>
        <end position="168"/>
    </location>
</feature>
<evidence type="ECO:0000313" key="2">
    <source>
        <dbReference type="EMBL" id="RAK95666.1"/>
    </source>
</evidence>
<reference evidence="2 3" key="1">
    <citation type="submission" date="2018-02" db="EMBL/GenBank/DDBJ databases">
        <title>The genomes of Aspergillus section Nigri reveals drivers in fungal speciation.</title>
        <authorList>
            <consortium name="DOE Joint Genome Institute"/>
            <person name="Vesth T.C."/>
            <person name="Nybo J."/>
            <person name="Theobald S."/>
            <person name="Brandl J."/>
            <person name="Frisvad J.C."/>
            <person name="Nielsen K.F."/>
            <person name="Lyhne E.K."/>
            <person name="Kogle M.E."/>
            <person name="Kuo A."/>
            <person name="Riley R."/>
            <person name="Clum A."/>
            <person name="Nolan M."/>
            <person name="Lipzen A."/>
            <person name="Salamov A."/>
            <person name="Henrissat B."/>
            <person name="Wiebenga A."/>
            <person name="De vries R.P."/>
            <person name="Grigoriev I.V."/>
            <person name="Mortensen U.H."/>
            <person name="Andersen M.R."/>
            <person name="Baker S.E."/>
        </authorList>
    </citation>
    <scope>NUCLEOTIDE SEQUENCE [LARGE SCALE GENOMIC DNA]</scope>
    <source>
        <strain evidence="2 3">CBS 121593</strain>
    </source>
</reference>
<dbReference type="RefSeq" id="XP_025569994.1">
    <property type="nucleotide sequence ID" value="XM_025721778.1"/>
</dbReference>
<dbReference type="STRING" id="1448316.A0A395GKA0"/>
<accession>A0A395GKA0</accession>
<sequence>METVDTRYWPIFGKHSSMYATIMAFRLACIAQPGSPEQRRLQQAIRDGVALVKTWSMFPKDNFGRFCSHMRYLTRKLGSNQKDPVPTLWSIGASVEECQSGFGSPFYKPVVKSRMAANITYDTIWASRHAISEEEQKSRAIGNQARDQPSGAALTNVNHHSPMRSTDVSGQPPLDFLLDDSAFLFDEGSDFMNLIEGWGNLVGNS</sequence>
<protein>
    <submittedName>
        <fullName evidence="2">Uncharacterized protein</fullName>
    </submittedName>
</protein>
<dbReference type="OrthoDB" id="3163292at2759"/>
<dbReference type="EMBL" id="KZ824487">
    <property type="protein sequence ID" value="RAK95666.1"/>
    <property type="molecule type" value="Genomic_DNA"/>
</dbReference>
<gene>
    <name evidence="2" type="ORF">BO80DRAFT_449978</name>
</gene>